<dbReference type="SUPFAM" id="SSF52540">
    <property type="entry name" value="P-loop containing nucleoside triphosphate hydrolases"/>
    <property type="match status" value="1"/>
</dbReference>
<dbReference type="Pfam" id="PF13374">
    <property type="entry name" value="TPR_10"/>
    <property type="match status" value="3"/>
</dbReference>
<evidence type="ECO:0000313" key="3">
    <source>
        <dbReference type="EMBL" id="GIF61451.1"/>
    </source>
</evidence>
<name>A0ABQ4CG67_9ACTN</name>
<dbReference type="EMBL" id="BONC01000106">
    <property type="protein sequence ID" value="GIF61451.1"/>
    <property type="molecule type" value="Genomic_DNA"/>
</dbReference>
<dbReference type="RefSeq" id="WP_203708268.1">
    <property type="nucleotide sequence ID" value="NZ_BAAALU010000009.1"/>
</dbReference>
<evidence type="ECO:0000259" key="2">
    <source>
        <dbReference type="Pfam" id="PF13191"/>
    </source>
</evidence>
<dbReference type="Gene3D" id="1.25.40.10">
    <property type="entry name" value="Tetratricopeptide repeat domain"/>
    <property type="match status" value="1"/>
</dbReference>
<dbReference type="Proteomes" id="UP000624325">
    <property type="component" value="Unassembled WGS sequence"/>
</dbReference>
<organism evidence="3 4">
    <name type="scientific">Asanoa iriomotensis</name>
    <dbReference type="NCBI Taxonomy" id="234613"/>
    <lineage>
        <taxon>Bacteria</taxon>
        <taxon>Bacillati</taxon>
        <taxon>Actinomycetota</taxon>
        <taxon>Actinomycetes</taxon>
        <taxon>Micromonosporales</taxon>
        <taxon>Micromonosporaceae</taxon>
        <taxon>Asanoa</taxon>
    </lineage>
</organism>
<dbReference type="Pfam" id="PF13191">
    <property type="entry name" value="AAA_16"/>
    <property type="match status" value="1"/>
</dbReference>
<protein>
    <submittedName>
        <fullName evidence="3">ATP/GTP-binding protein</fullName>
    </submittedName>
</protein>
<dbReference type="InterPro" id="IPR053137">
    <property type="entry name" value="NLR-like"/>
</dbReference>
<evidence type="ECO:0000313" key="4">
    <source>
        <dbReference type="Proteomes" id="UP000624325"/>
    </source>
</evidence>
<feature type="domain" description="Orc1-like AAA ATPase" evidence="2">
    <location>
        <begin position="62"/>
        <end position="164"/>
    </location>
</feature>
<accession>A0ABQ4CG67</accession>
<reference evidence="3 4" key="1">
    <citation type="submission" date="2021-01" db="EMBL/GenBank/DDBJ databases">
        <title>Whole genome shotgun sequence of Asanoa iriomotensis NBRC 100142.</title>
        <authorList>
            <person name="Komaki H."/>
            <person name="Tamura T."/>
        </authorList>
    </citation>
    <scope>NUCLEOTIDE SEQUENCE [LARGE SCALE GENOMIC DNA]</scope>
    <source>
        <strain evidence="3 4">NBRC 100142</strain>
    </source>
</reference>
<evidence type="ECO:0000256" key="1">
    <source>
        <dbReference type="SAM" id="MobiDB-lite"/>
    </source>
</evidence>
<dbReference type="InterPro" id="IPR011990">
    <property type="entry name" value="TPR-like_helical_dom_sf"/>
</dbReference>
<dbReference type="PANTHER" id="PTHR46082">
    <property type="entry name" value="ATP/GTP-BINDING PROTEIN-RELATED"/>
    <property type="match status" value="1"/>
</dbReference>
<dbReference type="InterPro" id="IPR041664">
    <property type="entry name" value="AAA_16"/>
</dbReference>
<dbReference type="PRINTS" id="PR00364">
    <property type="entry name" value="DISEASERSIST"/>
</dbReference>
<gene>
    <name evidence="3" type="ORF">Air01nite_75460</name>
</gene>
<proteinExistence type="predicted"/>
<dbReference type="PANTHER" id="PTHR46082:SF6">
    <property type="entry name" value="AAA+ ATPASE DOMAIN-CONTAINING PROTEIN-RELATED"/>
    <property type="match status" value="1"/>
</dbReference>
<dbReference type="Gene3D" id="3.40.50.300">
    <property type="entry name" value="P-loop containing nucleotide triphosphate hydrolases"/>
    <property type="match status" value="1"/>
</dbReference>
<comment type="caution">
    <text evidence="3">The sequence shown here is derived from an EMBL/GenBank/DDBJ whole genome shotgun (WGS) entry which is preliminary data.</text>
</comment>
<dbReference type="InterPro" id="IPR027417">
    <property type="entry name" value="P-loop_NTPase"/>
</dbReference>
<feature type="compositionally biased region" description="Basic residues" evidence="1">
    <location>
        <begin position="815"/>
        <end position="824"/>
    </location>
</feature>
<keyword evidence="4" id="KW-1185">Reference proteome</keyword>
<feature type="compositionally biased region" description="Basic and acidic residues" evidence="1">
    <location>
        <begin position="798"/>
        <end position="812"/>
    </location>
</feature>
<feature type="region of interest" description="Disordered" evidence="1">
    <location>
        <begin position="798"/>
        <end position="824"/>
    </location>
</feature>
<dbReference type="SUPFAM" id="SSF48452">
    <property type="entry name" value="TPR-like"/>
    <property type="match status" value="1"/>
</dbReference>
<sequence>MGRASRRARRAELSDVRIGRDNVQIGQARDVTLVTDGPAADRAVEPISIEPPLGLREERYPVRGRDDLVADLTGLFDRSDGRPRIRVLHGLGGCGKTAVALELAHRAQQKGVTVWWVTADPTTLTAGMHAIGRRIGLSNEDLLRPEASDLLWRRLRKHHDRWLLVIDNANDAEVLSTGLGDVAAGQGWLRQHKNHRGLVLVTTQDGNPSTWGSWTHRHLIGVLPPEAGAQVLVDRLPHVAEPTDDAVALAERLGGLPLALKLAGSYLALTNAVHESWSEPDAIRTFDDYRAALDEGRLDLLADETQDDQHTIARTWELSLDLLGRRGMPEARTLLRLLATFADAPIPHELLLQPSTLAQPSLSSLMHEFMGGGRRADLLGKVINPLVRMIDEPIAPAMSGVRLHQVLTALAHLSLVELGSSSPGDAGTVPTLRTHPLVRDVSRRAADLRLRVTALSLLMYAMNENRAGSPQNRQQWAAWYALAPHGAFIYRDIRATPTAGTRMLVRQIAVMAIRVGQATVTFLRASGDYTAAAALQQDVSEGTQVAMLPKRAKLQQRVVLANTIGDAGDPATARDQLAALLPIQERVTGPEHGATLRLRHGLAAWTGEAGDATSARDQYAALLEVESRVRGPEHPDTLISRMNLATWTGKAGDAVSARDQLIALLPVAERVCGAEHPDTLTARANIANWTGAAGDATAAHAQFAALLPVRARVSGPDHPETLTLRLNIATWIGKAGDKAMARDMTAALLPVYERVCGREHPTTLFVRANLANWTGEAGESANARDQFAALLPIRERVSGPDHPETVRVRDGLSHWTKRAPARRS</sequence>